<dbReference type="GO" id="GO:0008168">
    <property type="term" value="F:methyltransferase activity"/>
    <property type="evidence" value="ECO:0007669"/>
    <property type="project" value="InterPro"/>
</dbReference>
<keyword evidence="1" id="KW-0010">Activator</keyword>
<dbReference type="Gene3D" id="3.40.10.10">
    <property type="entry name" value="DNA Methylphosphotriester Repair Domain"/>
    <property type="match status" value="1"/>
</dbReference>
<dbReference type="GO" id="GO:0006355">
    <property type="term" value="P:regulation of DNA-templated transcription"/>
    <property type="evidence" value="ECO:0007669"/>
    <property type="project" value="InterPro"/>
</dbReference>
<gene>
    <name evidence="3" type="ORF">LANO_0H25070G</name>
</gene>
<protein>
    <submittedName>
        <fullName evidence="3">LANO_0H25070g1_1</fullName>
    </submittedName>
</protein>
<organism evidence="3 4">
    <name type="scientific">Lachancea nothofagi CBS 11611</name>
    <dbReference type="NCBI Taxonomy" id="1266666"/>
    <lineage>
        <taxon>Eukaryota</taxon>
        <taxon>Fungi</taxon>
        <taxon>Dikarya</taxon>
        <taxon>Ascomycota</taxon>
        <taxon>Saccharomycotina</taxon>
        <taxon>Saccharomycetes</taxon>
        <taxon>Saccharomycetales</taxon>
        <taxon>Saccharomycetaceae</taxon>
        <taxon>Lachancea</taxon>
    </lineage>
</organism>
<dbReference type="SUPFAM" id="SSF57884">
    <property type="entry name" value="Ada DNA repair protein, N-terminal domain (N-Ada 10)"/>
    <property type="match status" value="1"/>
</dbReference>
<sequence length="198" mass="22778">MSKGRFETLDEKYDAVKHRDPRAEGLFVYAVRTTGIVCRPTCSAKIAMQKNVEFFTTTREALEAGFRPCKKCKPHIEQKWNKHRELVLGLITVIHAMVSEGKSAREFKLADVSKKLDVSKWQLIKVFKRYTGTTPVKYYEDHLSGKHIICDSMIPTIETKRSWLRSQTAGKSSEKASDWETYANPSNTLDQDWLAEFL</sequence>
<feature type="domain" description="Ada DNA repair metal-binding" evidence="2">
    <location>
        <begin position="12"/>
        <end position="74"/>
    </location>
</feature>
<keyword evidence="4" id="KW-1185">Reference proteome</keyword>
<name>A0A1G4KP05_9SACH</name>
<dbReference type="Proteomes" id="UP000189911">
    <property type="component" value="Chromosome H"/>
</dbReference>
<dbReference type="OrthoDB" id="2447880at2759"/>
<dbReference type="Gene3D" id="1.10.10.60">
    <property type="entry name" value="Homeodomain-like"/>
    <property type="match status" value="1"/>
</dbReference>
<dbReference type="GO" id="GO:0006281">
    <property type="term" value="P:DNA repair"/>
    <property type="evidence" value="ECO:0007669"/>
    <property type="project" value="InterPro"/>
</dbReference>
<dbReference type="InterPro" id="IPR004026">
    <property type="entry name" value="Ada_DNA_repair_Zn-bd"/>
</dbReference>
<proteinExistence type="predicted"/>
<dbReference type="GO" id="GO:0003677">
    <property type="term" value="F:DNA binding"/>
    <property type="evidence" value="ECO:0007669"/>
    <property type="project" value="InterPro"/>
</dbReference>
<dbReference type="Pfam" id="PF02805">
    <property type="entry name" value="Ada_Zn_binding"/>
    <property type="match status" value="1"/>
</dbReference>
<dbReference type="AlphaFoldDB" id="A0A1G4KP05"/>
<reference evidence="4" key="1">
    <citation type="submission" date="2016-03" db="EMBL/GenBank/DDBJ databases">
        <authorList>
            <person name="Devillers Hugo."/>
        </authorList>
    </citation>
    <scope>NUCLEOTIDE SEQUENCE [LARGE SCALE GENOMIC DNA]</scope>
</reference>
<evidence type="ECO:0000259" key="2">
    <source>
        <dbReference type="Pfam" id="PF02805"/>
    </source>
</evidence>
<dbReference type="InterPro" id="IPR035451">
    <property type="entry name" value="Ada-like_dom_sf"/>
</dbReference>
<evidence type="ECO:0000313" key="3">
    <source>
        <dbReference type="EMBL" id="SCV06235.1"/>
    </source>
</evidence>
<accession>A0A1G4KP05</accession>
<dbReference type="EMBL" id="LT598447">
    <property type="protein sequence ID" value="SCV06235.1"/>
    <property type="molecule type" value="Genomic_DNA"/>
</dbReference>
<dbReference type="GO" id="GO:0008270">
    <property type="term" value="F:zinc ion binding"/>
    <property type="evidence" value="ECO:0007669"/>
    <property type="project" value="InterPro"/>
</dbReference>
<evidence type="ECO:0000256" key="1">
    <source>
        <dbReference type="ARBA" id="ARBA00023159"/>
    </source>
</evidence>
<evidence type="ECO:0000313" key="4">
    <source>
        <dbReference type="Proteomes" id="UP000189911"/>
    </source>
</evidence>